<evidence type="ECO:0000256" key="5">
    <source>
        <dbReference type="ARBA" id="ARBA00023319"/>
    </source>
</evidence>
<keyword evidence="10" id="KW-1185">Reference proteome</keyword>
<dbReference type="PROSITE" id="PS50835">
    <property type="entry name" value="IG_LIKE"/>
    <property type="match status" value="1"/>
</dbReference>
<evidence type="ECO:0000313" key="9">
    <source>
        <dbReference type="EMBL" id="ELK38718.1"/>
    </source>
</evidence>
<dbReference type="InterPro" id="IPR007110">
    <property type="entry name" value="Ig-like_dom"/>
</dbReference>
<dbReference type="InterPro" id="IPR050504">
    <property type="entry name" value="IgSF_BTN/MOG"/>
</dbReference>
<reference evidence="10" key="1">
    <citation type="journal article" date="2013" name="Science">
        <title>Comparative analysis of bat genomes provides insight into the evolution of flight and immunity.</title>
        <authorList>
            <person name="Zhang G."/>
            <person name="Cowled C."/>
            <person name="Shi Z."/>
            <person name="Huang Z."/>
            <person name="Bishop-Lilly K.A."/>
            <person name="Fang X."/>
            <person name="Wynne J.W."/>
            <person name="Xiong Z."/>
            <person name="Baker M.L."/>
            <person name="Zhao W."/>
            <person name="Tachedjian M."/>
            <person name="Zhu Y."/>
            <person name="Zhou P."/>
            <person name="Jiang X."/>
            <person name="Ng J."/>
            <person name="Yang L."/>
            <person name="Wu L."/>
            <person name="Xiao J."/>
            <person name="Feng Y."/>
            <person name="Chen Y."/>
            <person name="Sun X."/>
            <person name="Zhang Y."/>
            <person name="Marsh G.A."/>
            <person name="Crameri G."/>
            <person name="Broder C.C."/>
            <person name="Frey K.G."/>
            <person name="Wang L.F."/>
            <person name="Wang J."/>
        </authorList>
    </citation>
    <scope>NUCLEOTIDE SEQUENCE [LARGE SCALE GENOMIC DNA]</scope>
</reference>
<dbReference type="FunFam" id="2.60.40.10:FF:000088">
    <property type="entry name" value="Butyrophilin subfamily 1 member A1"/>
    <property type="match status" value="1"/>
</dbReference>
<evidence type="ECO:0000256" key="7">
    <source>
        <dbReference type="SAM" id="Phobius"/>
    </source>
</evidence>
<keyword evidence="2 7" id="KW-0812">Transmembrane</keyword>
<dbReference type="Proteomes" id="UP000010556">
    <property type="component" value="Unassembled WGS sequence"/>
</dbReference>
<evidence type="ECO:0000256" key="6">
    <source>
        <dbReference type="SAM" id="MobiDB-lite"/>
    </source>
</evidence>
<evidence type="ECO:0000256" key="4">
    <source>
        <dbReference type="ARBA" id="ARBA00023136"/>
    </source>
</evidence>
<dbReference type="GO" id="GO:0009897">
    <property type="term" value="C:external side of plasma membrane"/>
    <property type="evidence" value="ECO:0007669"/>
    <property type="project" value="TreeGrafter"/>
</dbReference>
<evidence type="ECO:0000313" key="10">
    <source>
        <dbReference type="Proteomes" id="UP000010556"/>
    </source>
</evidence>
<keyword evidence="4 7" id="KW-0472">Membrane</keyword>
<dbReference type="InterPro" id="IPR053896">
    <property type="entry name" value="BTN3A2-like_Ig-C"/>
</dbReference>
<evidence type="ECO:0000259" key="8">
    <source>
        <dbReference type="PROSITE" id="PS50835"/>
    </source>
</evidence>
<dbReference type="GO" id="GO:0005102">
    <property type="term" value="F:signaling receptor binding"/>
    <property type="evidence" value="ECO:0007669"/>
    <property type="project" value="TreeGrafter"/>
</dbReference>
<dbReference type="AlphaFoldDB" id="L5MLP3"/>
<dbReference type="InterPro" id="IPR013783">
    <property type="entry name" value="Ig-like_fold"/>
</dbReference>
<evidence type="ECO:0000256" key="1">
    <source>
        <dbReference type="ARBA" id="ARBA00004370"/>
    </source>
</evidence>
<proteinExistence type="predicted"/>
<feature type="region of interest" description="Disordered" evidence="6">
    <location>
        <begin position="130"/>
        <end position="150"/>
    </location>
</feature>
<organism evidence="9 10">
    <name type="scientific">Myotis davidii</name>
    <name type="common">David's myotis</name>
    <dbReference type="NCBI Taxonomy" id="225400"/>
    <lineage>
        <taxon>Eukaryota</taxon>
        <taxon>Metazoa</taxon>
        <taxon>Chordata</taxon>
        <taxon>Craniata</taxon>
        <taxon>Vertebrata</taxon>
        <taxon>Euteleostomi</taxon>
        <taxon>Mammalia</taxon>
        <taxon>Eutheria</taxon>
        <taxon>Laurasiatheria</taxon>
        <taxon>Chiroptera</taxon>
        <taxon>Yangochiroptera</taxon>
        <taxon>Vespertilionidae</taxon>
        <taxon>Myotis</taxon>
    </lineage>
</organism>
<feature type="transmembrane region" description="Helical" evidence="7">
    <location>
        <begin position="96"/>
        <end position="120"/>
    </location>
</feature>
<feature type="domain" description="Ig-like" evidence="8">
    <location>
        <begin position="1"/>
        <end position="83"/>
    </location>
</feature>
<comment type="subcellular location">
    <subcellularLocation>
        <location evidence="1">Membrane</location>
    </subcellularLocation>
</comment>
<dbReference type="PANTHER" id="PTHR24100:SF56">
    <property type="entry name" value="BUTYROPHILIN SUBFAMILY 3 MEMBER A3"/>
    <property type="match status" value="1"/>
</dbReference>
<keyword evidence="3 7" id="KW-1133">Transmembrane helix</keyword>
<dbReference type="GO" id="GO:0001817">
    <property type="term" value="P:regulation of cytokine production"/>
    <property type="evidence" value="ECO:0007669"/>
    <property type="project" value="TreeGrafter"/>
</dbReference>
<sequence length="150" mass="16237">MKGYEDGGIRVECTSAGWYPQPQVEWRGDWGESLPTMAAPGSADGEGLFAATSSVILKGGSGKGASCFVRNPLLSQEKTARVSIAGPFSCVKPWQVAVGVTVGVIILALFGTLVGVVFFWRQQKKIRDLNEEKERERSAKETLQEELSKS</sequence>
<evidence type="ECO:0000256" key="3">
    <source>
        <dbReference type="ARBA" id="ARBA00022989"/>
    </source>
</evidence>
<dbReference type="PANTHER" id="PTHR24100">
    <property type="entry name" value="BUTYROPHILIN"/>
    <property type="match status" value="1"/>
</dbReference>
<accession>L5MLP3</accession>
<dbReference type="SUPFAM" id="SSF48726">
    <property type="entry name" value="Immunoglobulin"/>
    <property type="match status" value="1"/>
</dbReference>
<keyword evidence="5" id="KW-0393">Immunoglobulin domain</keyword>
<dbReference type="Gene3D" id="2.60.40.10">
    <property type="entry name" value="Immunoglobulins"/>
    <property type="match status" value="1"/>
</dbReference>
<protein>
    <submittedName>
        <fullName evidence="9">Butyrophilin subfamily 3 member A3</fullName>
    </submittedName>
</protein>
<dbReference type="GO" id="GO:0050852">
    <property type="term" value="P:T cell receptor signaling pathway"/>
    <property type="evidence" value="ECO:0007669"/>
    <property type="project" value="TreeGrafter"/>
</dbReference>
<dbReference type="Pfam" id="PF22705">
    <property type="entry name" value="C2-set_3"/>
    <property type="match status" value="1"/>
</dbReference>
<dbReference type="InterPro" id="IPR036179">
    <property type="entry name" value="Ig-like_dom_sf"/>
</dbReference>
<evidence type="ECO:0000256" key="2">
    <source>
        <dbReference type="ARBA" id="ARBA00022692"/>
    </source>
</evidence>
<dbReference type="EMBL" id="KB098357">
    <property type="protein sequence ID" value="ELK38718.1"/>
    <property type="molecule type" value="Genomic_DNA"/>
</dbReference>
<name>L5MLP3_MYODS</name>
<gene>
    <name evidence="9" type="ORF">MDA_GLEAN10000353</name>
</gene>